<dbReference type="RefSeq" id="XP_017769307.1">
    <property type="nucleotide sequence ID" value="XM_017913818.1"/>
</dbReference>
<dbReference type="SUPFAM" id="SSF52833">
    <property type="entry name" value="Thioredoxin-like"/>
    <property type="match status" value="1"/>
</dbReference>
<protein>
    <submittedName>
        <fullName evidence="4">Glutathione S-transferase 1-like</fullName>
    </submittedName>
</protein>
<dbReference type="PROSITE" id="PS50405">
    <property type="entry name" value="GST_CTER"/>
    <property type="match status" value="1"/>
</dbReference>
<evidence type="ECO:0000313" key="3">
    <source>
        <dbReference type="Proteomes" id="UP000695000"/>
    </source>
</evidence>
<gene>
    <name evidence="4" type="primary">LOC108557336</name>
</gene>
<dbReference type="SFLD" id="SFLDG00358">
    <property type="entry name" value="Main_(cytGST)"/>
    <property type="match status" value="1"/>
</dbReference>
<feature type="domain" description="GST N-terminal" evidence="1">
    <location>
        <begin position="1"/>
        <end position="82"/>
    </location>
</feature>
<dbReference type="Pfam" id="PF13417">
    <property type="entry name" value="GST_N_3"/>
    <property type="match status" value="1"/>
</dbReference>
<dbReference type="Gene3D" id="3.40.30.10">
    <property type="entry name" value="Glutaredoxin"/>
    <property type="match status" value="1"/>
</dbReference>
<dbReference type="GeneID" id="108557336"/>
<dbReference type="PROSITE" id="PS50404">
    <property type="entry name" value="GST_NTER"/>
    <property type="match status" value="1"/>
</dbReference>
<reference evidence="4" key="1">
    <citation type="submission" date="2025-08" db="UniProtKB">
        <authorList>
            <consortium name="RefSeq"/>
        </authorList>
    </citation>
    <scope>IDENTIFICATION</scope>
    <source>
        <tissue evidence="4">Whole Larva</tissue>
    </source>
</reference>
<dbReference type="PANTHER" id="PTHR43969:SF8">
    <property type="entry name" value="GLUTATHIONE S TRANSFERASE E13, ISOFORM A-RELATED"/>
    <property type="match status" value="1"/>
</dbReference>
<dbReference type="PANTHER" id="PTHR43969">
    <property type="entry name" value="GLUTATHIONE S TRANSFERASE D10, ISOFORM A-RELATED"/>
    <property type="match status" value="1"/>
</dbReference>
<dbReference type="InterPro" id="IPR010987">
    <property type="entry name" value="Glutathione-S-Trfase_C-like"/>
</dbReference>
<dbReference type="SUPFAM" id="SSF47616">
    <property type="entry name" value="GST C-terminal domain-like"/>
    <property type="match status" value="1"/>
</dbReference>
<dbReference type="Pfam" id="PF13410">
    <property type="entry name" value="GST_C_2"/>
    <property type="match status" value="1"/>
</dbReference>
<dbReference type="InterPro" id="IPR004045">
    <property type="entry name" value="Glutathione_S-Trfase_N"/>
</dbReference>
<dbReference type="InterPro" id="IPR040079">
    <property type="entry name" value="Glutathione_S-Trfase"/>
</dbReference>
<organism evidence="3 4">
    <name type="scientific">Nicrophorus vespilloides</name>
    <name type="common">Boreal carrion beetle</name>
    <dbReference type="NCBI Taxonomy" id="110193"/>
    <lineage>
        <taxon>Eukaryota</taxon>
        <taxon>Metazoa</taxon>
        <taxon>Ecdysozoa</taxon>
        <taxon>Arthropoda</taxon>
        <taxon>Hexapoda</taxon>
        <taxon>Insecta</taxon>
        <taxon>Pterygota</taxon>
        <taxon>Neoptera</taxon>
        <taxon>Endopterygota</taxon>
        <taxon>Coleoptera</taxon>
        <taxon>Polyphaga</taxon>
        <taxon>Staphyliniformia</taxon>
        <taxon>Silphidae</taxon>
        <taxon>Nicrophorinae</taxon>
        <taxon>Nicrophorus</taxon>
    </lineage>
</organism>
<evidence type="ECO:0000259" key="2">
    <source>
        <dbReference type="PROSITE" id="PS50405"/>
    </source>
</evidence>
<name>A0ABM1M407_NICVS</name>
<evidence type="ECO:0000313" key="4">
    <source>
        <dbReference type="RefSeq" id="XP_017769307.1"/>
    </source>
</evidence>
<accession>A0ABM1M407</accession>
<dbReference type="CDD" id="cd03177">
    <property type="entry name" value="GST_C_Delta_Epsilon"/>
    <property type="match status" value="1"/>
</dbReference>
<dbReference type="SFLD" id="SFLDG01153">
    <property type="entry name" value="Main.4:_Theta-like"/>
    <property type="match status" value="1"/>
</dbReference>
<feature type="domain" description="GST C-terminal" evidence="2">
    <location>
        <begin position="89"/>
        <end position="215"/>
    </location>
</feature>
<proteinExistence type="predicted"/>
<dbReference type="Gene3D" id="1.20.1050.10">
    <property type="match status" value="1"/>
</dbReference>
<dbReference type="Proteomes" id="UP000695000">
    <property type="component" value="Unplaced"/>
</dbReference>
<sequence>MVLKLYTTVLSPPCRSVLICEQALGLQIEHIETNLLQREQMKPELTEINPQHTIPTLIDDDVVIWDSHAIMSYLVEKYGSDQESLYPKDLAERSLVDQRLHFDSGCVFTLIRRIVEAMLDKSSLSADETCKALAHRHYKFLDDFLIDKDWVCGDSITIADFSLIPSITALDALVPMGDGYGNITSWLQKFDELSYSDINKNGLEEFKRFMQIVLS</sequence>
<dbReference type="InterPro" id="IPR036282">
    <property type="entry name" value="Glutathione-S-Trfase_C_sf"/>
</dbReference>
<dbReference type="CDD" id="cd03045">
    <property type="entry name" value="GST_N_Delta_Epsilon"/>
    <property type="match status" value="1"/>
</dbReference>
<keyword evidence="3" id="KW-1185">Reference proteome</keyword>
<dbReference type="InterPro" id="IPR036249">
    <property type="entry name" value="Thioredoxin-like_sf"/>
</dbReference>
<dbReference type="SFLD" id="SFLDS00019">
    <property type="entry name" value="Glutathione_Transferase_(cytos"/>
    <property type="match status" value="1"/>
</dbReference>
<evidence type="ECO:0000259" key="1">
    <source>
        <dbReference type="PROSITE" id="PS50404"/>
    </source>
</evidence>